<keyword evidence="6" id="KW-0029">Amino-acid transport</keyword>
<dbReference type="GO" id="GO:1903826">
    <property type="term" value="P:L-arginine transmembrane transport"/>
    <property type="evidence" value="ECO:0007669"/>
    <property type="project" value="InterPro"/>
</dbReference>
<sequence>MEVEKMEPEKKGIGLPALVALVVSSSIGAGIFALTSNLSSGAAAGPALIAWVIVGFGILMLALSLSNLGNKRPDLEGIFTYAEDGFGHFAGFVSGWGYWLSAWLGNVAFATVLMSSLGYFFPAFKGGQNVPSIIVASIVSWILTWVVNRGVESAAAINAIVTICKIIPLFAFIVVGIVLFKGHIFTTDFWTNVASHAGRTDSIWTQVKSTILVLMWVFVGVEGATMMSSRARKKSDASKATIIGLISLLIIYVLGSMLPYGYMSQEKLATIQQPAMVYIFKDMLGTWGGAFISVGLIISILGSWLSWTMLPAETMLLMKKSKLLPPIFGRENKHNAPTFSLIMTGVLIQLFLLSLLFAKNAYTFALSLCTAAIVICYIFVGMYQVKYSWQHRSEKGSMGQMWIGVFATAFQVFGILMAGWQYLLLCLIVYVPGIFFYAKANKDNGAGHYLSKMEWVASIVITIAAIVGIVLLSKGLIAV</sequence>
<evidence type="ECO:0000313" key="12">
    <source>
        <dbReference type="Proteomes" id="UP000449209"/>
    </source>
</evidence>
<evidence type="ECO:0000256" key="10">
    <source>
        <dbReference type="SAM" id="Phobius"/>
    </source>
</evidence>
<keyword evidence="4" id="KW-1003">Cell membrane</keyword>
<evidence type="ECO:0000313" key="11">
    <source>
        <dbReference type="EMBL" id="MYV18055.1"/>
    </source>
</evidence>
<dbReference type="InterPro" id="IPR002293">
    <property type="entry name" value="AA/rel_permease1"/>
</dbReference>
<comment type="similarity">
    <text evidence="2">Belongs to the amino acid-polyamine-organocation (APC) superfamily. Basic amino acid/polyamine antiporter (APA) (TC 2.A.3.2) family.</text>
</comment>
<dbReference type="EMBL" id="WEZQ01000020">
    <property type="protein sequence ID" value="MYV18055.1"/>
    <property type="molecule type" value="Genomic_DNA"/>
</dbReference>
<evidence type="ECO:0000256" key="9">
    <source>
        <dbReference type="NCBIfam" id="TIGR03810"/>
    </source>
</evidence>
<gene>
    <name evidence="11" type="primary">arcD</name>
    <name evidence="11" type="ORF">GB993_11135</name>
</gene>
<feature type="transmembrane region" description="Helical" evidence="10">
    <location>
        <begin position="12"/>
        <end position="35"/>
    </location>
</feature>
<dbReference type="GO" id="GO:0005886">
    <property type="term" value="C:plasma membrane"/>
    <property type="evidence" value="ECO:0007669"/>
    <property type="project" value="UniProtKB-SubCell"/>
</dbReference>
<dbReference type="InterPro" id="IPR022461">
    <property type="entry name" value="Arg/Orn_antiprt_ArcD"/>
</dbReference>
<feature type="transmembrane region" description="Helical" evidence="10">
    <location>
        <begin position="203"/>
        <end position="221"/>
    </location>
</feature>
<keyword evidence="3" id="KW-0813">Transport</keyword>
<comment type="subcellular location">
    <subcellularLocation>
        <location evidence="1">Cell membrane</location>
        <topology evidence="1">Multi-pass membrane protein</topology>
    </subcellularLocation>
</comment>
<evidence type="ECO:0000256" key="4">
    <source>
        <dbReference type="ARBA" id="ARBA00022475"/>
    </source>
</evidence>
<dbReference type="InterPro" id="IPR050367">
    <property type="entry name" value="APC_superfamily"/>
</dbReference>
<evidence type="ECO:0000256" key="8">
    <source>
        <dbReference type="ARBA" id="ARBA00023136"/>
    </source>
</evidence>
<dbReference type="AlphaFoldDB" id="A0A6N9I4Z7"/>
<protein>
    <recommendedName>
        <fullName evidence="9">Arginine-ornithine antiporter</fullName>
    </recommendedName>
</protein>
<feature type="transmembrane region" description="Helical" evidence="10">
    <location>
        <begin position="242"/>
        <end position="263"/>
    </location>
</feature>
<proteinExistence type="inferred from homology"/>
<evidence type="ECO:0000256" key="1">
    <source>
        <dbReference type="ARBA" id="ARBA00004651"/>
    </source>
</evidence>
<dbReference type="PANTHER" id="PTHR42770">
    <property type="entry name" value="AMINO ACID TRANSPORTER-RELATED"/>
    <property type="match status" value="1"/>
</dbReference>
<evidence type="ECO:0000256" key="3">
    <source>
        <dbReference type="ARBA" id="ARBA00022448"/>
    </source>
</evidence>
<name>A0A6N9I4Z7_9LACO</name>
<dbReference type="GO" id="GO:0006527">
    <property type="term" value="P:L-arginine catabolic process"/>
    <property type="evidence" value="ECO:0007669"/>
    <property type="project" value="UniProtKB-UniRule"/>
</dbReference>
<organism evidence="11 12">
    <name type="scientific">Furfurilactobacillus milii</name>
    <dbReference type="NCBI Taxonomy" id="2888272"/>
    <lineage>
        <taxon>Bacteria</taxon>
        <taxon>Bacillati</taxon>
        <taxon>Bacillota</taxon>
        <taxon>Bacilli</taxon>
        <taxon>Lactobacillales</taxon>
        <taxon>Lactobacillaceae</taxon>
        <taxon>Furfurilactobacillus</taxon>
    </lineage>
</organism>
<keyword evidence="7 10" id="KW-1133">Transmembrane helix</keyword>
<evidence type="ECO:0000256" key="6">
    <source>
        <dbReference type="ARBA" id="ARBA00022970"/>
    </source>
</evidence>
<keyword evidence="8 10" id="KW-0472">Membrane</keyword>
<feature type="transmembrane region" description="Helical" evidence="10">
    <location>
        <begin position="339"/>
        <end position="358"/>
    </location>
</feature>
<evidence type="ECO:0000256" key="2">
    <source>
        <dbReference type="ARBA" id="ARBA00008220"/>
    </source>
</evidence>
<reference evidence="11 12" key="1">
    <citation type="journal article" date="2019" name="Appl. Environ. Microbiol.">
        <title>Genetic determinants of hydroxycinnamic acid metabolism in heterofermentative lactobacilli.</title>
        <authorList>
            <person name="Gaur G."/>
            <person name="Oh J.H."/>
            <person name="Filannino P."/>
            <person name="Gobbetti M."/>
            <person name="van Pijkeren J.P."/>
            <person name="Ganzle M.G."/>
        </authorList>
    </citation>
    <scope>NUCLEOTIDE SEQUENCE [LARGE SCALE GENOMIC DNA]</scope>
    <source>
        <strain evidence="11 12">C5</strain>
    </source>
</reference>
<dbReference type="GO" id="GO:0043858">
    <property type="term" value="F:arginine:ornithine antiporter activity"/>
    <property type="evidence" value="ECO:0007669"/>
    <property type="project" value="UniProtKB-UniRule"/>
</dbReference>
<dbReference type="OrthoDB" id="9762947at2"/>
<dbReference type="PIRSF" id="PIRSF006060">
    <property type="entry name" value="AA_transporter"/>
    <property type="match status" value="1"/>
</dbReference>
<feature type="transmembrane region" description="Helical" evidence="10">
    <location>
        <begin position="130"/>
        <end position="147"/>
    </location>
</feature>
<feature type="transmembrane region" description="Helical" evidence="10">
    <location>
        <begin position="41"/>
        <end position="63"/>
    </location>
</feature>
<keyword evidence="5 10" id="KW-0812">Transmembrane</keyword>
<comment type="caution">
    <text evidence="11">The sequence shown here is derived from an EMBL/GenBank/DDBJ whole genome shotgun (WGS) entry which is preliminary data.</text>
</comment>
<feature type="transmembrane region" description="Helical" evidence="10">
    <location>
        <begin position="364"/>
        <end position="383"/>
    </location>
</feature>
<dbReference type="PANTHER" id="PTHR42770:SF4">
    <property type="entry name" value="ARGININE_ORNITHINE ANTIPORTER-RELATED"/>
    <property type="match status" value="1"/>
</dbReference>
<accession>A0A6N9I4Z7</accession>
<dbReference type="Pfam" id="PF13520">
    <property type="entry name" value="AA_permease_2"/>
    <property type="match status" value="1"/>
</dbReference>
<feature type="transmembrane region" description="Helical" evidence="10">
    <location>
        <begin position="403"/>
        <end position="435"/>
    </location>
</feature>
<evidence type="ECO:0000256" key="5">
    <source>
        <dbReference type="ARBA" id="ARBA00022692"/>
    </source>
</evidence>
<dbReference type="NCBIfam" id="TIGR00905">
    <property type="entry name" value="2A0302"/>
    <property type="match status" value="1"/>
</dbReference>
<dbReference type="Gene3D" id="1.20.1740.10">
    <property type="entry name" value="Amino acid/polyamine transporter I"/>
    <property type="match status" value="1"/>
</dbReference>
<feature type="transmembrane region" description="Helical" evidence="10">
    <location>
        <begin position="283"/>
        <end position="310"/>
    </location>
</feature>
<feature type="transmembrane region" description="Helical" evidence="10">
    <location>
        <begin position="159"/>
        <end position="183"/>
    </location>
</feature>
<dbReference type="Proteomes" id="UP000449209">
    <property type="component" value="Unassembled WGS sequence"/>
</dbReference>
<feature type="transmembrane region" description="Helical" evidence="10">
    <location>
        <begin position="455"/>
        <end position="477"/>
    </location>
</feature>
<dbReference type="InterPro" id="IPR004754">
    <property type="entry name" value="Amino_acid_antiprt"/>
</dbReference>
<evidence type="ECO:0000256" key="7">
    <source>
        <dbReference type="ARBA" id="ARBA00022989"/>
    </source>
</evidence>
<dbReference type="NCBIfam" id="TIGR03810">
    <property type="entry name" value="arg_ornith_anti"/>
    <property type="match status" value="1"/>
</dbReference>